<name>A0A4Z1P994_9PEZI</name>
<dbReference type="EMBL" id="SNSC02000005">
    <property type="protein sequence ID" value="TID24488.1"/>
    <property type="molecule type" value="Genomic_DNA"/>
</dbReference>
<accession>A0A4Z1P994</accession>
<keyword evidence="2" id="KW-1185">Reference proteome</keyword>
<comment type="caution">
    <text evidence="1">The sequence shown here is derived from an EMBL/GenBank/DDBJ whole genome shotgun (WGS) entry which is preliminary data.</text>
</comment>
<reference evidence="1 2" key="1">
    <citation type="submission" date="2019-04" db="EMBL/GenBank/DDBJ databases">
        <title>High contiguity whole genome sequence and gene annotation resource for two Venturia nashicola isolates.</title>
        <authorList>
            <person name="Prokchorchik M."/>
            <person name="Won K."/>
            <person name="Lee Y."/>
            <person name="Choi E.D."/>
            <person name="Segonzac C."/>
            <person name="Sohn K.H."/>
        </authorList>
    </citation>
    <scope>NUCLEOTIDE SEQUENCE [LARGE SCALE GENOMIC DNA]</scope>
    <source>
        <strain evidence="1 2">PRI2</strain>
    </source>
</reference>
<evidence type="ECO:0000313" key="2">
    <source>
        <dbReference type="Proteomes" id="UP000298493"/>
    </source>
</evidence>
<proteinExistence type="predicted"/>
<gene>
    <name evidence="1" type="ORF">E6O75_ATG02853</name>
</gene>
<dbReference type="Proteomes" id="UP000298493">
    <property type="component" value="Unassembled WGS sequence"/>
</dbReference>
<organism evidence="1 2">
    <name type="scientific">Venturia nashicola</name>
    <dbReference type="NCBI Taxonomy" id="86259"/>
    <lineage>
        <taxon>Eukaryota</taxon>
        <taxon>Fungi</taxon>
        <taxon>Dikarya</taxon>
        <taxon>Ascomycota</taxon>
        <taxon>Pezizomycotina</taxon>
        <taxon>Dothideomycetes</taxon>
        <taxon>Pleosporomycetidae</taxon>
        <taxon>Venturiales</taxon>
        <taxon>Venturiaceae</taxon>
        <taxon>Venturia</taxon>
    </lineage>
</organism>
<protein>
    <submittedName>
        <fullName evidence="1">Uncharacterized protein</fullName>
    </submittedName>
</protein>
<sequence>MSVFVFLINAHISGERNLQRRPILGVRPTTSCSIVQQYHLGSKKAPLASPYHVDVRGAIVLLLLLLLLLLSRCLQSPSPPSEGAVFGIVYKRGM</sequence>
<dbReference type="AlphaFoldDB" id="A0A4Z1P994"/>
<evidence type="ECO:0000313" key="1">
    <source>
        <dbReference type="EMBL" id="TID24488.1"/>
    </source>
</evidence>